<feature type="transmembrane region" description="Helical" evidence="1">
    <location>
        <begin position="341"/>
        <end position="360"/>
    </location>
</feature>
<keyword evidence="1" id="KW-0812">Transmembrane</keyword>
<dbReference type="Pfam" id="PF05940">
    <property type="entry name" value="NnrS"/>
    <property type="match status" value="1"/>
</dbReference>
<feature type="transmembrane region" description="Helical" evidence="1">
    <location>
        <begin position="113"/>
        <end position="135"/>
    </location>
</feature>
<comment type="caution">
    <text evidence="2">The sequence shown here is derived from an EMBL/GenBank/DDBJ whole genome shotgun (WGS) entry which is preliminary data.</text>
</comment>
<reference evidence="3" key="1">
    <citation type="journal article" date="2019" name="Int. J. Syst. Evol. Microbiol.">
        <title>The Global Catalogue of Microorganisms (GCM) 10K type strain sequencing project: providing services to taxonomists for standard genome sequencing and annotation.</title>
        <authorList>
            <consortium name="The Broad Institute Genomics Platform"/>
            <consortium name="The Broad Institute Genome Sequencing Center for Infectious Disease"/>
            <person name="Wu L."/>
            <person name="Ma J."/>
        </authorList>
    </citation>
    <scope>NUCLEOTIDE SEQUENCE [LARGE SCALE GENOMIC DNA]</scope>
    <source>
        <strain evidence="3">JCM 15608</strain>
    </source>
</reference>
<dbReference type="InterPro" id="IPR010266">
    <property type="entry name" value="NnrS"/>
</dbReference>
<keyword evidence="1" id="KW-0472">Membrane</keyword>
<feature type="transmembrane region" description="Helical" evidence="1">
    <location>
        <begin position="272"/>
        <end position="297"/>
    </location>
</feature>
<organism evidence="2 3">
    <name type="scientific">Colwellia asteriadis</name>
    <dbReference type="NCBI Taxonomy" id="517723"/>
    <lineage>
        <taxon>Bacteria</taxon>
        <taxon>Pseudomonadati</taxon>
        <taxon>Pseudomonadota</taxon>
        <taxon>Gammaproteobacteria</taxon>
        <taxon>Alteromonadales</taxon>
        <taxon>Colwelliaceae</taxon>
        <taxon>Colwellia</taxon>
    </lineage>
</organism>
<evidence type="ECO:0000256" key="1">
    <source>
        <dbReference type="SAM" id="Phobius"/>
    </source>
</evidence>
<dbReference type="Proteomes" id="UP001500021">
    <property type="component" value="Unassembled WGS sequence"/>
</dbReference>
<feature type="transmembrane region" description="Helical" evidence="1">
    <location>
        <begin position="89"/>
        <end position="107"/>
    </location>
</feature>
<proteinExistence type="predicted"/>
<dbReference type="EMBL" id="BAAAFA010000001">
    <property type="protein sequence ID" value="GAA0810753.1"/>
    <property type="molecule type" value="Genomic_DNA"/>
</dbReference>
<feature type="transmembrane region" description="Helical" evidence="1">
    <location>
        <begin position="214"/>
        <end position="233"/>
    </location>
</feature>
<keyword evidence="3" id="KW-1185">Reference proteome</keyword>
<evidence type="ECO:0000313" key="2">
    <source>
        <dbReference type="EMBL" id="GAA0810753.1"/>
    </source>
</evidence>
<feature type="transmembrane region" description="Helical" evidence="1">
    <location>
        <begin position="55"/>
        <end position="77"/>
    </location>
</feature>
<sequence length="400" mass="44331">MMQITDLKEEQKTPPLLRLGFRPFFLSGAIFGVFAILLWVLMYRGVISLSPLGGAYWWHIHEMIFGFGCAIVAGFLLTAVQNWTGMRGVQGTTLLLLFLLWLAGRIALLTPEIFGNVLVTILDLSFLPAVAYVLAKPILAIKQYRNLFFVPLLTLFTLANLEMHLSVYNNSFSIIYSAYAGLMLMTFLMSVMAGRVAPMFTANGTKTTKVTPIAWLDIAANGSLAVLMISLLLEPVVGFSATFFGALLIIAGCFQTLRWLRWRPWITLQVPLLWSLHASMKFISVGLILLGVAYLIPTVPTNHIWHLLTVGGMGGLILAMISRVSLGHTGRNLVPPKTMTIAYIAISLAAVVRAFGPWFMPEKTMMFIDISATLWMLAFIIFIVFYGPMLMTARKDGRPG</sequence>
<feature type="transmembrane region" description="Helical" evidence="1">
    <location>
        <begin position="366"/>
        <end position="386"/>
    </location>
</feature>
<evidence type="ECO:0000313" key="3">
    <source>
        <dbReference type="Proteomes" id="UP001500021"/>
    </source>
</evidence>
<dbReference type="RefSeq" id="WP_343813944.1">
    <property type="nucleotide sequence ID" value="NZ_BAAAFA010000001.1"/>
</dbReference>
<gene>
    <name evidence="2" type="ORF">GCM10009111_02230</name>
</gene>
<protein>
    <submittedName>
        <fullName evidence="2">NnrS family protein</fullName>
    </submittedName>
</protein>
<feature type="transmembrane region" description="Helical" evidence="1">
    <location>
        <begin position="21"/>
        <end position="43"/>
    </location>
</feature>
<feature type="transmembrane region" description="Helical" evidence="1">
    <location>
        <begin position="147"/>
        <end position="168"/>
    </location>
</feature>
<accession>A0ABP3WBS4</accession>
<feature type="transmembrane region" description="Helical" evidence="1">
    <location>
        <begin position="303"/>
        <end position="321"/>
    </location>
</feature>
<feature type="transmembrane region" description="Helical" evidence="1">
    <location>
        <begin position="174"/>
        <end position="193"/>
    </location>
</feature>
<keyword evidence="1" id="KW-1133">Transmembrane helix</keyword>
<feature type="transmembrane region" description="Helical" evidence="1">
    <location>
        <begin position="239"/>
        <end position="260"/>
    </location>
</feature>
<name>A0ABP3WBS4_9GAMM</name>